<reference evidence="1" key="1">
    <citation type="submission" date="2017-07" db="EMBL/GenBank/DDBJ databases">
        <authorList>
            <person name="Mikheyev A."/>
            <person name="Grau M."/>
        </authorList>
    </citation>
    <scope>NUCLEOTIDE SEQUENCE</scope>
    <source>
        <tissue evidence="1">Venom_gland</tissue>
    </source>
</reference>
<organism evidence="1">
    <name type="scientific">Micrurus paraensis</name>
    <dbReference type="NCBI Taxonomy" id="1970185"/>
    <lineage>
        <taxon>Eukaryota</taxon>
        <taxon>Metazoa</taxon>
        <taxon>Chordata</taxon>
        <taxon>Craniata</taxon>
        <taxon>Vertebrata</taxon>
        <taxon>Euteleostomi</taxon>
        <taxon>Lepidosauria</taxon>
        <taxon>Squamata</taxon>
        <taxon>Bifurcata</taxon>
        <taxon>Unidentata</taxon>
        <taxon>Episquamata</taxon>
        <taxon>Toxicofera</taxon>
        <taxon>Serpentes</taxon>
        <taxon>Colubroidea</taxon>
        <taxon>Elapidae</taxon>
        <taxon>Elapinae</taxon>
        <taxon>Micrurus</taxon>
    </lineage>
</organism>
<accession>A0A2D4JUN6</accession>
<proteinExistence type="predicted"/>
<reference evidence="1" key="2">
    <citation type="submission" date="2017-11" db="EMBL/GenBank/DDBJ databases">
        <title>Coralsnake Venomics: Analyses of Venom Gland Transcriptomes and Proteomes of Six Brazilian Taxa.</title>
        <authorList>
            <person name="Aird S.D."/>
            <person name="Jorge da Silva N."/>
            <person name="Qiu L."/>
            <person name="Villar-Briones A."/>
            <person name="Aparecida-Saddi V."/>
            <person name="Campos-Telles M.P."/>
            <person name="Grau M."/>
            <person name="Mikheyev A.S."/>
        </authorList>
    </citation>
    <scope>NUCLEOTIDE SEQUENCE</scope>
    <source>
        <tissue evidence="1">Venom_gland</tissue>
    </source>
</reference>
<name>A0A2D4JUN6_9SAUR</name>
<sequence>MARSCNWCIKIARLLRIISNLYHKFCTDTSFFSGHNLRCGFVVKGRHSGQSGLAKLKGCSAKGAGTGIEEEIFSLDLISLEFPTLENYSKVVAIVCLVAVLRASGYHVT</sequence>
<protein>
    <submittedName>
        <fullName evidence="1">Uncharacterized protein</fullName>
    </submittedName>
</protein>
<dbReference type="EMBL" id="IACL01011140">
    <property type="protein sequence ID" value="LAB00135.1"/>
    <property type="molecule type" value="Transcribed_RNA"/>
</dbReference>
<evidence type="ECO:0000313" key="1">
    <source>
        <dbReference type="EMBL" id="LAB00135.1"/>
    </source>
</evidence>
<dbReference type="AlphaFoldDB" id="A0A2D4JUN6"/>